<evidence type="ECO:0000313" key="1">
    <source>
        <dbReference type="EMBL" id="KMU78679.1"/>
    </source>
</evidence>
<reference evidence="2" key="1">
    <citation type="journal article" date="2010" name="Genome Res.">
        <title>Population genomic sequencing of Coccidioides fungi reveals recent hybridization and transposon control.</title>
        <authorList>
            <person name="Neafsey D.E."/>
            <person name="Barker B.M."/>
            <person name="Sharpton T.J."/>
            <person name="Stajich J.E."/>
            <person name="Park D.J."/>
            <person name="Whiston E."/>
            <person name="Hung C.-Y."/>
            <person name="McMahan C."/>
            <person name="White J."/>
            <person name="Sykes S."/>
            <person name="Heiman D."/>
            <person name="Young S."/>
            <person name="Zeng Q."/>
            <person name="Abouelleil A."/>
            <person name="Aftuck L."/>
            <person name="Bessette D."/>
            <person name="Brown A."/>
            <person name="FitzGerald M."/>
            <person name="Lui A."/>
            <person name="Macdonald J.P."/>
            <person name="Priest M."/>
            <person name="Orbach M.J."/>
            <person name="Galgiani J.N."/>
            <person name="Kirkland T.N."/>
            <person name="Cole G.T."/>
            <person name="Birren B.W."/>
            <person name="Henn M.R."/>
            <person name="Taylor J.W."/>
            <person name="Rounsley S.D."/>
        </authorList>
    </citation>
    <scope>NUCLEOTIDE SEQUENCE [LARGE SCALE GENOMIC DNA]</scope>
    <source>
        <strain evidence="2">RMSCC 3703</strain>
    </source>
</reference>
<proteinExistence type="predicted"/>
<protein>
    <submittedName>
        <fullName evidence="1">Uncharacterized protein</fullName>
    </submittedName>
</protein>
<evidence type="ECO:0000313" key="2">
    <source>
        <dbReference type="Proteomes" id="UP000054559"/>
    </source>
</evidence>
<sequence length="127" mass="14003">MQFQSVEISRPTLQRSLWVRGINSSDTTNKVSCGQFPPGDVRRRLRISGLDVWLLDHIYTGAGISVFWIGGQEDHSRPVFSEDKLGSGCAVFTTARSGPSERTYIHTACILTDTSHALSVPVKITKP</sequence>
<dbReference type="EMBL" id="DS268122">
    <property type="protein sequence ID" value="KMU78679.1"/>
    <property type="molecule type" value="Genomic_DNA"/>
</dbReference>
<gene>
    <name evidence="1" type="ORF">CISG_01719</name>
</gene>
<accession>A0A0J8R0L2</accession>
<organism evidence="1 2">
    <name type="scientific">Coccidioides immitis RMSCC 3703</name>
    <dbReference type="NCBI Taxonomy" id="454286"/>
    <lineage>
        <taxon>Eukaryota</taxon>
        <taxon>Fungi</taxon>
        <taxon>Dikarya</taxon>
        <taxon>Ascomycota</taxon>
        <taxon>Pezizomycotina</taxon>
        <taxon>Eurotiomycetes</taxon>
        <taxon>Eurotiomycetidae</taxon>
        <taxon>Onygenales</taxon>
        <taxon>Onygenaceae</taxon>
        <taxon>Coccidioides</taxon>
    </lineage>
</organism>
<dbReference type="AlphaFoldDB" id="A0A0J8R0L2"/>
<name>A0A0J8R0L2_COCIT</name>
<dbReference type="Proteomes" id="UP000054559">
    <property type="component" value="Unassembled WGS sequence"/>
</dbReference>